<dbReference type="InterPro" id="IPR021416">
    <property type="entry name" value="DUF3048_N"/>
</dbReference>
<dbReference type="Pfam" id="PF11258">
    <property type="entry name" value="DUF3048"/>
    <property type="match status" value="1"/>
</dbReference>
<dbReference type="Proteomes" id="UP000184088">
    <property type="component" value="Unassembled WGS sequence"/>
</dbReference>
<dbReference type="PROSITE" id="PS51257">
    <property type="entry name" value="PROKAR_LIPOPROTEIN"/>
    <property type="match status" value="1"/>
</dbReference>
<feature type="domain" description="DUF3048" evidence="3">
    <location>
        <begin position="64"/>
        <end position="192"/>
    </location>
</feature>
<dbReference type="OrthoDB" id="9779102at2"/>
<keyword evidence="6" id="KW-1185">Reference proteome</keyword>
<feature type="chain" id="PRO_5038946806" description="Lipoprotein YerB" evidence="2">
    <location>
        <begin position="20"/>
        <end position="344"/>
    </location>
</feature>
<dbReference type="RefSeq" id="WP_073341611.1">
    <property type="nucleotide sequence ID" value="NZ_FQVH01000003.1"/>
</dbReference>
<proteinExistence type="predicted"/>
<evidence type="ECO:0000259" key="3">
    <source>
        <dbReference type="Pfam" id="PF11258"/>
    </source>
</evidence>
<reference evidence="5 6" key="1">
    <citation type="submission" date="2016-11" db="EMBL/GenBank/DDBJ databases">
        <authorList>
            <person name="Jaros S."/>
            <person name="Januszkiewicz K."/>
            <person name="Wedrychowicz H."/>
        </authorList>
    </citation>
    <scope>NUCLEOTIDE SEQUENCE [LARGE SCALE GENOMIC DNA]</scope>
    <source>
        <strain evidence="5 6">DSM 17918</strain>
    </source>
</reference>
<dbReference type="SUPFAM" id="SSF159774">
    <property type="entry name" value="YerB-like"/>
    <property type="match status" value="1"/>
</dbReference>
<name>A0A1M4V4L7_9THEO</name>
<keyword evidence="2" id="KW-0732">Signal</keyword>
<dbReference type="Gene3D" id="3.50.90.10">
    <property type="entry name" value="YerB-like"/>
    <property type="match status" value="1"/>
</dbReference>
<gene>
    <name evidence="5" type="ORF">SAMN02746089_00577</name>
</gene>
<organism evidence="5 6">
    <name type="scientific">Caldanaerobius fijiensis DSM 17918</name>
    <dbReference type="NCBI Taxonomy" id="1121256"/>
    <lineage>
        <taxon>Bacteria</taxon>
        <taxon>Bacillati</taxon>
        <taxon>Bacillota</taxon>
        <taxon>Clostridia</taxon>
        <taxon>Thermoanaerobacterales</taxon>
        <taxon>Thermoanaerobacteraceae</taxon>
        <taxon>Caldanaerobius</taxon>
    </lineage>
</organism>
<feature type="region of interest" description="Disordered" evidence="1">
    <location>
        <begin position="30"/>
        <end position="55"/>
    </location>
</feature>
<evidence type="ECO:0000313" key="6">
    <source>
        <dbReference type="Proteomes" id="UP000184088"/>
    </source>
</evidence>
<protein>
    <recommendedName>
        <fullName evidence="7">Lipoprotein YerB</fullName>
    </recommendedName>
</protein>
<evidence type="ECO:0008006" key="7">
    <source>
        <dbReference type="Google" id="ProtNLM"/>
    </source>
</evidence>
<evidence type="ECO:0000313" key="5">
    <source>
        <dbReference type="EMBL" id="SHE63931.1"/>
    </source>
</evidence>
<feature type="domain" description="DUF3048" evidence="4">
    <location>
        <begin position="221"/>
        <end position="331"/>
    </location>
</feature>
<sequence length="344" mass="38634">MKKLIACFLVIILILGVTAGCKRQAREPEINKVTQNPSGNGAGGKVSGGKDVESNDNWRTSFTTGMKYAGQNDKLFAVMIENTPPARPQSGLIYADVVYEALVEGGITRFLTLFYENYPDKVGPVRSARPYFVDIAKEWNAQYVHVGGSEAAKSAIKQLGLIDIDALHMSRPFFKDKARVDPHATYVSLKDAVKLNDVVTDKNPHFKFDSNIPHGDVKSVEVKYNRYFDDLYKYDESTGHFLRYINGNPHVDRETGKQLYADNIILQYAPYKVLDSEGRLYINLISKGKAAYVINGNYIEGTWERTSESDITHFYDGNGEEIRLMPGKTWINIVPSEKNVTVNK</sequence>
<dbReference type="AlphaFoldDB" id="A0A1M4V4L7"/>
<evidence type="ECO:0000259" key="4">
    <source>
        <dbReference type="Pfam" id="PF17479"/>
    </source>
</evidence>
<dbReference type="Pfam" id="PF17479">
    <property type="entry name" value="DUF3048_C"/>
    <property type="match status" value="1"/>
</dbReference>
<evidence type="ECO:0000256" key="2">
    <source>
        <dbReference type="SAM" id="SignalP"/>
    </source>
</evidence>
<dbReference type="EMBL" id="FQVH01000003">
    <property type="protein sequence ID" value="SHE63931.1"/>
    <property type="molecule type" value="Genomic_DNA"/>
</dbReference>
<feature type="signal peptide" evidence="2">
    <location>
        <begin position="1"/>
        <end position="19"/>
    </location>
</feature>
<dbReference type="InterPro" id="IPR035328">
    <property type="entry name" value="DUF3048_C"/>
</dbReference>
<evidence type="ECO:0000256" key="1">
    <source>
        <dbReference type="SAM" id="MobiDB-lite"/>
    </source>
</evidence>
<accession>A0A1M4V4L7</accession>
<dbReference type="InterPro" id="IPR023158">
    <property type="entry name" value="YerB-like_sf"/>
</dbReference>
<dbReference type="STRING" id="1121256.SAMN02746089_00577"/>